<evidence type="ECO:0008006" key="3">
    <source>
        <dbReference type="Google" id="ProtNLM"/>
    </source>
</evidence>
<dbReference type="Gene3D" id="3.60.60.10">
    <property type="entry name" value="Penicillin V Acylase, Chain A"/>
    <property type="match status" value="1"/>
</dbReference>
<dbReference type="AlphaFoldDB" id="A0A0N0UI53"/>
<reference evidence="1 2" key="1">
    <citation type="submission" date="2015-08" db="EMBL/GenBank/DDBJ databases">
        <title>Draft genome sequence of cellulolytic and xylanolytic Paenibacillus sp. A59, isolated from a decaying forest soil from Patagonia, Argentina.</title>
        <authorList>
            <person name="Ghio S."/>
            <person name="Caceres A.M."/>
            <person name="Talia P."/>
            <person name="Grasso D."/>
            <person name="Campos E."/>
        </authorList>
    </citation>
    <scope>NUCLEOTIDE SEQUENCE [LARGE SCALE GENOMIC DNA]</scope>
    <source>
        <strain evidence="1 2">A59</strain>
    </source>
</reference>
<sequence>MCTSFAVHLDKTFIGMNFDISRRPIKIVLIGEDQLLVLQNDDGQFYPAFGLNSSGTFMNLLMVDPIEEGKYRRGKNCVHIMKLFDEILSGRIELSQLSEYLTNNVIVNVPSHSVHSLIAGRNRKTFIVEPGRKNIDINSSDSDFMVLTNFPVSDNSDNEYKNVKGPGNDRYIKAYEVITNNKETFNIATGVNLLKDTAQQSGDYPTQFSLIFVPEESKVHFTLNGDFTKIFEFSFINKQIQSIEGFTSNNSLKLTKKGVLLSELEDW</sequence>
<dbReference type="EMBL" id="LITU01000050">
    <property type="protein sequence ID" value="KOY16761.1"/>
    <property type="molecule type" value="Genomic_DNA"/>
</dbReference>
<gene>
    <name evidence="1" type="ORF">AMS66_07700</name>
</gene>
<dbReference type="PATRIC" id="fig|1705561.3.peg.1368"/>
<accession>A0A0N0UI53</accession>
<evidence type="ECO:0000313" key="2">
    <source>
        <dbReference type="Proteomes" id="UP000037688"/>
    </source>
</evidence>
<evidence type="ECO:0000313" key="1">
    <source>
        <dbReference type="EMBL" id="KOY16761.1"/>
    </source>
</evidence>
<proteinExistence type="predicted"/>
<name>A0A0N0UI53_9BACL</name>
<dbReference type="Proteomes" id="UP000037688">
    <property type="component" value="Unassembled WGS sequence"/>
</dbReference>
<comment type="caution">
    <text evidence="1">The sequence shown here is derived from an EMBL/GenBank/DDBJ whole genome shotgun (WGS) entry which is preliminary data.</text>
</comment>
<dbReference type="RefSeq" id="WP_053780237.1">
    <property type="nucleotide sequence ID" value="NZ_LITU01000050.1"/>
</dbReference>
<protein>
    <recommendedName>
        <fullName evidence="3">Choloylglycine hydrolase/NAAA C-terminal domain-containing protein</fullName>
    </recommendedName>
</protein>
<dbReference type="OrthoDB" id="1651163at2"/>
<organism evidence="1 2">
    <name type="scientific">Paenibacillus xylanivorans</name>
    <dbReference type="NCBI Taxonomy" id="1705561"/>
    <lineage>
        <taxon>Bacteria</taxon>
        <taxon>Bacillati</taxon>
        <taxon>Bacillota</taxon>
        <taxon>Bacilli</taxon>
        <taxon>Bacillales</taxon>
        <taxon>Paenibacillaceae</taxon>
        <taxon>Paenibacillus</taxon>
    </lineage>
</organism>
<keyword evidence="2" id="KW-1185">Reference proteome</keyword>